<dbReference type="GO" id="GO:0050897">
    <property type="term" value="F:cobalt ion binding"/>
    <property type="evidence" value="ECO:0007669"/>
    <property type="project" value="TreeGrafter"/>
</dbReference>
<comment type="subcellular location">
    <subcellularLocation>
        <location evidence="1">Cell membrane</location>
        <topology evidence="1">Multi-pass membrane protein</topology>
    </subcellularLocation>
</comment>
<proteinExistence type="inferred from homology"/>
<dbReference type="GO" id="GO:0005886">
    <property type="term" value="C:plasma membrane"/>
    <property type="evidence" value="ECO:0007669"/>
    <property type="project" value="UniProtKB-SubCell"/>
</dbReference>
<comment type="similarity">
    <text evidence="2">Belongs to the CorA metal ion transporter (MIT) (TC 1.A.35) family.</text>
</comment>
<dbReference type="GO" id="GO:0015095">
    <property type="term" value="F:magnesium ion transmembrane transporter activity"/>
    <property type="evidence" value="ECO:0007669"/>
    <property type="project" value="TreeGrafter"/>
</dbReference>
<dbReference type="RefSeq" id="WP_179420789.1">
    <property type="nucleotide sequence ID" value="NZ_JACCAB010000001.1"/>
</dbReference>
<evidence type="ECO:0000256" key="3">
    <source>
        <dbReference type="ARBA" id="ARBA00022448"/>
    </source>
</evidence>
<evidence type="ECO:0000256" key="2">
    <source>
        <dbReference type="ARBA" id="ARBA00009765"/>
    </source>
</evidence>
<accession>A0A852WB47</accession>
<keyword evidence="6 8" id="KW-1133">Transmembrane helix</keyword>
<evidence type="ECO:0000256" key="5">
    <source>
        <dbReference type="ARBA" id="ARBA00022692"/>
    </source>
</evidence>
<dbReference type="InterPro" id="IPR002523">
    <property type="entry name" value="MgTranspt_CorA/ZnTranspt_ZntB"/>
</dbReference>
<keyword evidence="3" id="KW-0813">Transport</keyword>
<dbReference type="PANTHER" id="PTHR46494:SF1">
    <property type="entry name" value="CORA FAMILY METAL ION TRANSPORTER (EUROFUNG)"/>
    <property type="match status" value="1"/>
</dbReference>
<dbReference type="AlphaFoldDB" id="A0A852WB47"/>
<dbReference type="EMBL" id="JACCAB010000001">
    <property type="protein sequence ID" value="NYG06278.1"/>
    <property type="molecule type" value="Genomic_DNA"/>
</dbReference>
<dbReference type="CDD" id="cd12822">
    <property type="entry name" value="TmCorA-like"/>
    <property type="match status" value="1"/>
</dbReference>
<feature type="transmembrane region" description="Helical" evidence="8">
    <location>
        <begin position="286"/>
        <end position="304"/>
    </location>
</feature>
<dbReference type="PANTHER" id="PTHR46494">
    <property type="entry name" value="CORA FAMILY METAL ION TRANSPORTER (EUROFUNG)"/>
    <property type="match status" value="1"/>
</dbReference>
<evidence type="ECO:0000256" key="4">
    <source>
        <dbReference type="ARBA" id="ARBA00022475"/>
    </source>
</evidence>
<dbReference type="InterPro" id="IPR045861">
    <property type="entry name" value="CorA_cytoplasmic_dom"/>
</dbReference>
<dbReference type="Gene3D" id="3.30.460.20">
    <property type="entry name" value="CorA soluble domain-like"/>
    <property type="match status" value="1"/>
</dbReference>
<feature type="transmembrane region" description="Helical" evidence="8">
    <location>
        <begin position="316"/>
        <end position="336"/>
    </location>
</feature>
<dbReference type="InterPro" id="IPR045863">
    <property type="entry name" value="CorA_TM1_TM2"/>
</dbReference>
<dbReference type="Pfam" id="PF01544">
    <property type="entry name" value="CorA"/>
    <property type="match status" value="1"/>
</dbReference>
<protein>
    <submittedName>
        <fullName evidence="9">Mg2+ and Co2+ transporter CorA</fullName>
    </submittedName>
</protein>
<dbReference type="GO" id="GO:0015087">
    <property type="term" value="F:cobalt ion transmembrane transporter activity"/>
    <property type="evidence" value="ECO:0007669"/>
    <property type="project" value="TreeGrafter"/>
</dbReference>
<evidence type="ECO:0000256" key="7">
    <source>
        <dbReference type="ARBA" id="ARBA00023136"/>
    </source>
</evidence>
<keyword evidence="10" id="KW-1185">Reference proteome</keyword>
<evidence type="ECO:0000313" key="10">
    <source>
        <dbReference type="Proteomes" id="UP000573599"/>
    </source>
</evidence>
<evidence type="ECO:0000256" key="8">
    <source>
        <dbReference type="SAM" id="Phobius"/>
    </source>
</evidence>
<name>A0A852WB47_9MICO</name>
<keyword evidence="7 8" id="KW-0472">Membrane</keyword>
<keyword evidence="4" id="KW-1003">Cell membrane</keyword>
<dbReference type="SUPFAM" id="SSF143865">
    <property type="entry name" value="CorA soluble domain-like"/>
    <property type="match status" value="1"/>
</dbReference>
<dbReference type="GO" id="GO:0000287">
    <property type="term" value="F:magnesium ion binding"/>
    <property type="evidence" value="ECO:0007669"/>
    <property type="project" value="TreeGrafter"/>
</dbReference>
<dbReference type="SUPFAM" id="SSF144083">
    <property type="entry name" value="Magnesium transport protein CorA, transmembrane region"/>
    <property type="match status" value="1"/>
</dbReference>
<organism evidence="9 10">
    <name type="scientific">Pedococcus badiiscoriae</name>
    <dbReference type="NCBI Taxonomy" id="642776"/>
    <lineage>
        <taxon>Bacteria</taxon>
        <taxon>Bacillati</taxon>
        <taxon>Actinomycetota</taxon>
        <taxon>Actinomycetes</taxon>
        <taxon>Micrococcales</taxon>
        <taxon>Intrasporangiaceae</taxon>
        <taxon>Pedococcus</taxon>
    </lineage>
</organism>
<reference evidence="9 10" key="1">
    <citation type="submission" date="2020-07" db="EMBL/GenBank/DDBJ databases">
        <title>Sequencing the genomes of 1000 actinobacteria strains.</title>
        <authorList>
            <person name="Klenk H.-P."/>
        </authorList>
    </citation>
    <scope>NUCLEOTIDE SEQUENCE [LARGE SCALE GENOMIC DNA]</scope>
    <source>
        <strain evidence="9 10">DSM 23987</strain>
    </source>
</reference>
<keyword evidence="5 8" id="KW-0812">Transmembrane</keyword>
<dbReference type="Gene3D" id="1.20.58.340">
    <property type="entry name" value="Magnesium transport protein CorA, transmembrane region"/>
    <property type="match status" value="2"/>
</dbReference>
<gene>
    <name evidence="9" type="ORF">BJ986_000765</name>
</gene>
<evidence type="ECO:0000256" key="6">
    <source>
        <dbReference type="ARBA" id="ARBA00022989"/>
    </source>
</evidence>
<sequence length="342" mass="38284">MDVYLIDESGLTRRPEEELPDLLVAGEGVVWVDIPQCRLYEADVLGRVFGFSEIALHDCVNRNHVSKIQAYDDHVFTVLHAPLLGSHGHVHYIELDQFMGTNYLVTIHGPLNPKADPAVAFLDTNAVMERISEGKFRPKSAFELSSAIIFAMTRREIDMIAGLAEQSGHLEQRVMSGEVMKDSEVFLTDLFQVWYELLAIRTIAVHSSATYDRMASLARFLPPDHAPLVADLADRFEMVSSMADGQRESLHGVIEFFQTRVSTHLTIASDDLAQISVRQNDDMRKISAWVAIIAVPTAVTGFMGQNVPYPGFGTEAGFYASTTVMLVMAIVLYVFFRRKNWL</sequence>
<evidence type="ECO:0000313" key="9">
    <source>
        <dbReference type="EMBL" id="NYG06278.1"/>
    </source>
</evidence>
<comment type="caution">
    <text evidence="9">The sequence shown here is derived from an EMBL/GenBank/DDBJ whole genome shotgun (WGS) entry which is preliminary data.</text>
</comment>
<evidence type="ECO:0000256" key="1">
    <source>
        <dbReference type="ARBA" id="ARBA00004651"/>
    </source>
</evidence>
<dbReference type="Proteomes" id="UP000573599">
    <property type="component" value="Unassembled WGS sequence"/>
</dbReference>